<feature type="transmembrane region" description="Helical" evidence="1">
    <location>
        <begin position="7"/>
        <end position="30"/>
    </location>
</feature>
<name>A0A1I8AMY9_9BILA</name>
<keyword evidence="1" id="KW-0472">Membrane</keyword>
<keyword evidence="2" id="KW-1185">Reference proteome</keyword>
<protein>
    <submittedName>
        <fullName evidence="3">Uncharacterized protein</fullName>
    </submittedName>
</protein>
<dbReference type="AlphaFoldDB" id="A0A1I8AMY9"/>
<proteinExistence type="predicted"/>
<evidence type="ECO:0000256" key="1">
    <source>
        <dbReference type="SAM" id="Phobius"/>
    </source>
</evidence>
<organism evidence="2 3">
    <name type="scientific">Steinernema glaseri</name>
    <dbReference type="NCBI Taxonomy" id="37863"/>
    <lineage>
        <taxon>Eukaryota</taxon>
        <taxon>Metazoa</taxon>
        <taxon>Ecdysozoa</taxon>
        <taxon>Nematoda</taxon>
        <taxon>Chromadorea</taxon>
        <taxon>Rhabditida</taxon>
        <taxon>Tylenchina</taxon>
        <taxon>Panagrolaimomorpha</taxon>
        <taxon>Strongyloidoidea</taxon>
        <taxon>Steinernematidae</taxon>
        <taxon>Steinernema</taxon>
    </lineage>
</organism>
<keyword evidence="1" id="KW-0812">Transmembrane</keyword>
<keyword evidence="1" id="KW-1133">Transmembrane helix</keyword>
<reference evidence="3" key="1">
    <citation type="submission" date="2016-11" db="UniProtKB">
        <authorList>
            <consortium name="WormBaseParasite"/>
        </authorList>
    </citation>
    <scope>IDENTIFICATION</scope>
</reference>
<accession>A0A1I8AMY9</accession>
<dbReference type="WBParaSite" id="L893_g7432.t1">
    <property type="protein sequence ID" value="L893_g7432.t1"/>
    <property type="gene ID" value="L893_g7432"/>
</dbReference>
<sequence>MISKQRLCVLILCCLYIYFFAYAFILSPVFSGYQPPHHDLLLIDPHALRCLNCTDSSRIVHFASFGGYHGYRHGKFIHAAYNHRDPRFFVIDFNGETKTFRRFEEKEVMFNGLRVKVPSDPQAFIQEWTRQRLHMS</sequence>
<evidence type="ECO:0000313" key="3">
    <source>
        <dbReference type="WBParaSite" id="L893_g7432.t1"/>
    </source>
</evidence>
<dbReference type="Proteomes" id="UP000095287">
    <property type="component" value="Unplaced"/>
</dbReference>
<evidence type="ECO:0000313" key="2">
    <source>
        <dbReference type="Proteomes" id="UP000095287"/>
    </source>
</evidence>